<protein>
    <submittedName>
        <fullName evidence="1">Uncharacterized protein</fullName>
    </submittedName>
</protein>
<name>A0A0R1TSL5_9LACO</name>
<gene>
    <name evidence="1" type="ORF">FC36_GL000282</name>
</gene>
<sequence>MAKKNTKKNKMITVTKLPDFGDYLENFTSRIGAPFIPSEQKKQELYHIATGKQCNRYMLGGARVVKTASFQFENNKLYLVKQDTDGQSTFLTIEPLSLVKFETQHHFINHEQLANNVKVLLCQTISQYAIDRIDFSNNQELFTINLYEDTTGLFANIQNTTPIPRVYAQKIVKLLAPNFAYGDWNYKKSIRAINKDMTRTRDGKYLQFKMTVQLSSFF</sequence>
<evidence type="ECO:0000313" key="1">
    <source>
        <dbReference type="EMBL" id="KRL84359.1"/>
    </source>
</evidence>
<dbReference type="STRING" id="1423740.FC36_GL000282"/>
<organism evidence="1 2">
    <name type="scientific">Ligilactobacillus equi DSM 15833 = JCM 10991</name>
    <dbReference type="NCBI Taxonomy" id="1423740"/>
    <lineage>
        <taxon>Bacteria</taxon>
        <taxon>Bacillati</taxon>
        <taxon>Bacillota</taxon>
        <taxon>Bacilli</taxon>
        <taxon>Lactobacillales</taxon>
        <taxon>Lactobacillaceae</taxon>
        <taxon>Ligilactobacillus</taxon>
    </lineage>
</organism>
<dbReference type="PATRIC" id="fig|1423740.3.peg.305"/>
<dbReference type="Proteomes" id="UP000051048">
    <property type="component" value="Unassembled WGS sequence"/>
</dbReference>
<dbReference type="RefSeq" id="WP_023859293.1">
    <property type="nucleotide sequence ID" value="NZ_AZFH01000010.1"/>
</dbReference>
<dbReference type="EMBL" id="AZFH01000010">
    <property type="protein sequence ID" value="KRL84359.1"/>
    <property type="molecule type" value="Genomic_DNA"/>
</dbReference>
<reference evidence="1 2" key="1">
    <citation type="journal article" date="2015" name="Genome Announc.">
        <title>Expanding the biotechnology potential of lactobacilli through comparative genomics of 213 strains and associated genera.</title>
        <authorList>
            <person name="Sun Z."/>
            <person name="Harris H.M."/>
            <person name="McCann A."/>
            <person name="Guo C."/>
            <person name="Argimon S."/>
            <person name="Zhang W."/>
            <person name="Yang X."/>
            <person name="Jeffery I.B."/>
            <person name="Cooney J.C."/>
            <person name="Kagawa T.F."/>
            <person name="Liu W."/>
            <person name="Song Y."/>
            <person name="Salvetti E."/>
            <person name="Wrobel A."/>
            <person name="Rasinkangas P."/>
            <person name="Parkhill J."/>
            <person name="Rea M.C."/>
            <person name="O'Sullivan O."/>
            <person name="Ritari J."/>
            <person name="Douillard F.P."/>
            <person name="Paul Ross R."/>
            <person name="Yang R."/>
            <person name="Briner A.E."/>
            <person name="Felis G.E."/>
            <person name="de Vos W.M."/>
            <person name="Barrangou R."/>
            <person name="Klaenhammer T.R."/>
            <person name="Caufield P.W."/>
            <person name="Cui Y."/>
            <person name="Zhang H."/>
            <person name="O'Toole P.W."/>
        </authorList>
    </citation>
    <scope>NUCLEOTIDE SEQUENCE [LARGE SCALE GENOMIC DNA]</scope>
    <source>
        <strain evidence="1 2">DSM 15833</strain>
    </source>
</reference>
<dbReference type="AlphaFoldDB" id="A0A0R1TSL5"/>
<proteinExistence type="predicted"/>
<accession>A0A0R1TSL5</accession>
<comment type="caution">
    <text evidence="1">The sequence shown here is derived from an EMBL/GenBank/DDBJ whole genome shotgun (WGS) entry which is preliminary data.</text>
</comment>
<evidence type="ECO:0000313" key="2">
    <source>
        <dbReference type="Proteomes" id="UP000051048"/>
    </source>
</evidence>